<reference evidence="1" key="1">
    <citation type="submission" date="2021-06" db="EMBL/GenBank/DDBJ databases">
        <authorList>
            <person name="Kallberg Y."/>
            <person name="Tangrot J."/>
            <person name="Rosling A."/>
        </authorList>
    </citation>
    <scope>NUCLEOTIDE SEQUENCE</scope>
    <source>
        <strain evidence="1">MA461A</strain>
    </source>
</reference>
<comment type="caution">
    <text evidence="1">The sequence shown here is derived from an EMBL/GenBank/DDBJ whole genome shotgun (WGS) entry which is preliminary data.</text>
</comment>
<feature type="non-terminal residue" evidence="1">
    <location>
        <position position="43"/>
    </location>
</feature>
<keyword evidence="2" id="KW-1185">Reference proteome</keyword>
<dbReference type="EMBL" id="CAJVQC010065414">
    <property type="protein sequence ID" value="CAG8805472.1"/>
    <property type="molecule type" value="Genomic_DNA"/>
</dbReference>
<name>A0ACA9RQ92_9GLOM</name>
<protein>
    <submittedName>
        <fullName evidence="1">9312_t:CDS:1</fullName>
    </submittedName>
</protein>
<proteinExistence type="predicted"/>
<evidence type="ECO:0000313" key="1">
    <source>
        <dbReference type="EMBL" id="CAG8805472.1"/>
    </source>
</evidence>
<feature type="non-terminal residue" evidence="1">
    <location>
        <position position="1"/>
    </location>
</feature>
<sequence>KKQDSQDKYTKNTKQSQDRNNDIVFKGLAKIIKASNYQKMQNL</sequence>
<gene>
    <name evidence="1" type="ORF">RPERSI_LOCUS21939</name>
</gene>
<organism evidence="1 2">
    <name type="scientific">Racocetra persica</name>
    <dbReference type="NCBI Taxonomy" id="160502"/>
    <lineage>
        <taxon>Eukaryota</taxon>
        <taxon>Fungi</taxon>
        <taxon>Fungi incertae sedis</taxon>
        <taxon>Mucoromycota</taxon>
        <taxon>Glomeromycotina</taxon>
        <taxon>Glomeromycetes</taxon>
        <taxon>Diversisporales</taxon>
        <taxon>Gigasporaceae</taxon>
        <taxon>Racocetra</taxon>
    </lineage>
</organism>
<accession>A0ACA9RQ92</accession>
<dbReference type="Proteomes" id="UP000789920">
    <property type="component" value="Unassembled WGS sequence"/>
</dbReference>
<evidence type="ECO:0000313" key="2">
    <source>
        <dbReference type="Proteomes" id="UP000789920"/>
    </source>
</evidence>